<dbReference type="AlphaFoldDB" id="A0ABD3LNN3"/>
<gene>
    <name evidence="1" type="ORF">ACJRO7_000706</name>
</gene>
<reference evidence="1 2" key="1">
    <citation type="submission" date="2024-11" db="EMBL/GenBank/DDBJ databases">
        <title>Chromosome-level genome assembly of Eucalyptus globulus Labill. provides insights into its genome evolution.</title>
        <authorList>
            <person name="Li X."/>
        </authorList>
    </citation>
    <scope>NUCLEOTIDE SEQUENCE [LARGE SCALE GENOMIC DNA]</scope>
    <source>
        <strain evidence="1">CL2024</strain>
        <tissue evidence="1">Fresh tender leaves</tissue>
    </source>
</reference>
<evidence type="ECO:0000313" key="1">
    <source>
        <dbReference type="EMBL" id="KAL3753354.1"/>
    </source>
</evidence>
<dbReference type="Proteomes" id="UP001634007">
    <property type="component" value="Unassembled WGS sequence"/>
</dbReference>
<evidence type="ECO:0000313" key="2">
    <source>
        <dbReference type="Proteomes" id="UP001634007"/>
    </source>
</evidence>
<protein>
    <submittedName>
        <fullName evidence="1">Uncharacterized protein</fullName>
    </submittedName>
</protein>
<organism evidence="1 2">
    <name type="scientific">Eucalyptus globulus</name>
    <name type="common">Tasmanian blue gum</name>
    <dbReference type="NCBI Taxonomy" id="34317"/>
    <lineage>
        <taxon>Eukaryota</taxon>
        <taxon>Viridiplantae</taxon>
        <taxon>Streptophyta</taxon>
        <taxon>Embryophyta</taxon>
        <taxon>Tracheophyta</taxon>
        <taxon>Spermatophyta</taxon>
        <taxon>Magnoliopsida</taxon>
        <taxon>eudicotyledons</taxon>
        <taxon>Gunneridae</taxon>
        <taxon>Pentapetalae</taxon>
        <taxon>rosids</taxon>
        <taxon>malvids</taxon>
        <taxon>Myrtales</taxon>
        <taxon>Myrtaceae</taxon>
        <taxon>Myrtoideae</taxon>
        <taxon>Eucalypteae</taxon>
        <taxon>Eucalyptus</taxon>
    </lineage>
</organism>
<sequence>MDFRWCFLKLLRRRRINQWRARTPSCFQSLPLIDAVIQTVRFTVNHRFKGCWDRRSRITFELHLKLLAMEKSLM</sequence>
<dbReference type="EMBL" id="JBJKBG010000001">
    <property type="protein sequence ID" value="KAL3753354.1"/>
    <property type="molecule type" value="Genomic_DNA"/>
</dbReference>
<comment type="caution">
    <text evidence="1">The sequence shown here is derived from an EMBL/GenBank/DDBJ whole genome shotgun (WGS) entry which is preliminary data.</text>
</comment>
<accession>A0ABD3LNN3</accession>
<name>A0ABD3LNN3_EUCGL</name>
<proteinExistence type="predicted"/>
<keyword evidence="2" id="KW-1185">Reference proteome</keyword>